<dbReference type="AlphaFoldDB" id="A0A936Z0C0"/>
<dbReference type="SUPFAM" id="SSF55729">
    <property type="entry name" value="Acyl-CoA N-acyltransferases (Nat)"/>
    <property type="match status" value="1"/>
</dbReference>
<sequence>MTTMANFPTAQHSEWLDEPLLLPLAGLDPDQGSHVDGLRFKVLRTPRERQAIAGLRRHAAFLVEQDLGLGLAPFEQTRDDLGVVTAVYREGRPLASLRIVPTGHGLTGAERLMEQIPFDPSILGEGSWEVGRVIMEPRDRRPDLLLDCLTVILENLMQREDMRHLHATTTLAMARLWRRVGMRTVLTASGASGAPYALVHGRLADVAAALHLPVHVARPHVPVTRREPALAAAVPV</sequence>
<keyword evidence="2" id="KW-1185">Reference proteome</keyword>
<dbReference type="InterPro" id="IPR016181">
    <property type="entry name" value="Acyl_CoA_acyltransferase"/>
</dbReference>
<dbReference type="RefSeq" id="WP_201673926.1">
    <property type="nucleotide sequence ID" value="NZ_JAEQNE010000002.1"/>
</dbReference>
<dbReference type="Proteomes" id="UP000599109">
    <property type="component" value="Unassembled WGS sequence"/>
</dbReference>
<comment type="caution">
    <text evidence="1">The sequence shown here is derived from an EMBL/GenBank/DDBJ whole genome shotgun (WGS) entry which is preliminary data.</text>
</comment>
<dbReference type="Gene3D" id="3.40.630.30">
    <property type="match status" value="1"/>
</dbReference>
<accession>A0A936Z0C0</accession>
<protein>
    <submittedName>
        <fullName evidence="1">Uncharacterized protein</fullName>
    </submittedName>
</protein>
<dbReference type="EMBL" id="JAEQNE010000002">
    <property type="protein sequence ID" value="MBL0391285.1"/>
    <property type="molecule type" value="Genomic_DNA"/>
</dbReference>
<reference evidence="1 2" key="1">
    <citation type="journal article" date="2017" name="Int. J. Syst. Evol. Microbiol.">
        <title>Ramlibacter monticola sp. nov., isolated from forest soil.</title>
        <authorList>
            <person name="Chaudhary D.K."/>
            <person name="Kim J."/>
        </authorList>
    </citation>
    <scope>NUCLEOTIDE SEQUENCE [LARGE SCALE GENOMIC DNA]</scope>
    <source>
        <strain evidence="1 2">KACC 19175</strain>
    </source>
</reference>
<evidence type="ECO:0000313" key="2">
    <source>
        <dbReference type="Proteomes" id="UP000599109"/>
    </source>
</evidence>
<proteinExistence type="predicted"/>
<evidence type="ECO:0000313" key="1">
    <source>
        <dbReference type="EMBL" id="MBL0391285.1"/>
    </source>
</evidence>
<gene>
    <name evidence="1" type="ORF">JJ685_09055</name>
</gene>
<name>A0A936Z0C0_9BURK</name>
<organism evidence="1 2">
    <name type="scientific">Ramlibacter monticola</name>
    <dbReference type="NCBI Taxonomy" id="1926872"/>
    <lineage>
        <taxon>Bacteria</taxon>
        <taxon>Pseudomonadati</taxon>
        <taxon>Pseudomonadota</taxon>
        <taxon>Betaproteobacteria</taxon>
        <taxon>Burkholderiales</taxon>
        <taxon>Comamonadaceae</taxon>
        <taxon>Ramlibacter</taxon>
    </lineage>
</organism>